<dbReference type="InterPro" id="IPR022998">
    <property type="entry name" value="ThiamineP_synth_TenI"/>
</dbReference>
<accession>A0AAX0LC03</accession>
<evidence type="ECO:0000313" key="5">
    <source>
        <dbReference type="Proteomes" id="UP000189728"/>
    </source>
</evidence>
<dbReference type="SUPFAM" id="SSF51391">
    <property type="entry name" value="Thiamin phosphate synthase"/>
    <property type="match status" value="1"/>
</dbReference>
<dbReference type="InterPro" id="IPR013785">
    <property type="entry name" value="Aldolase_TIM"/>
</dbReference>
<dbReference type="Pfam" id="PF02581">
    <property type="entry name" value="TMP-TENI"/>
    <property type="match status" value="1"/>
</dbReference>
<dbReference type="GO" id="GO:0009228">
    <property type="term" value="P:thiamine biosynthetic process"/>
    <property type="evidence" value="ECO:0007669"/>
    <property type="project" value="UniProtKB-KW"/>
</dbReference>
<dbReference type="InterPro" id="IPR036206">
    <property type="entry name" value="ThiamineP_synth_sf"/>
</dbReference>
<dbReference type="RefSeq" id="WP_069636607.1">
    <property type="nucleotide sequence ID" value="NZ_MCRK01000012.1"/>
</dbReference>
<evidence type="ECO:0000256" key="1">
    <source>
        <dbReference type="ARBA" id="ARBA00004948"/>
    </source>
</evidence>
<sequence length="185" mass="21630">MFELIYVTNRHLSDDFLDDVKFVLETKKPDFILLREKDLDDVLYKKLSKEILDILKKYKTKLIVHTNFKVALDLNIQNIHFSFYDFKKNIDIIDKFKKVGVSIHSIDELLEVQKYGVDYVIAGHIFDTKSHKDEKPRGTQFLEEICQNSKIKVYAIGGINFENLDIIMQTKANGACMMRCMLDIS</sequence>
<dbReference type="PANTHER" id="PTHR20857">
    <property type="entry name" value="THIAMINE-PHOSPHATE PYROPHOSPHORYLASE"/>
    <property type="match status" value="1"/>
</dbReference>
<evidence type="ECO:0000313" key="4">
    <source>
        <dbReference type="EMBL" id="OPA81880.1"/>
    </source>
</evidence>
<dbReference type="Gene3D" id="3.20.20.70">
    <property type="entry name" value="Aldolase class I"/>
    <property type="match status" value="1"/>
</dbReference>
<dbReference type="PANTHER" id="PTHR20857:SF15">
    <property type="entry name" value="THIAMINE-PHOSPHATE SYNTHASE"/>
    <property type="match status" value="1"/>
</dbReference>
<comment type="caution">
    <text evidence="4">The sequence shown here is derived from an EMBL/GenBank/DDBJ whole genome shotgun (WGS) entry which is preliminary data.</text>
</comment>
<dbReference type="AlphaFoldDB" id="A0AAX0LC03"/>
<proteinExistence type="predicted"/>
<dbReference type="EMBL" id="MCRK01000012">
    <property type="protein sequence ID" value="OPA81880.1"/>
    <property type="molecule type" value="Genomic_DNA"/>
</dbReference>
<reference evidence="4 5" key="1">
    <citation type="submission" date="2016-08" db="EMBL/GenBank/DDBJ databases">
        <title>Campylobacter species from sea mammals.</title>
        <authorList>
            <person name="Gilbert M.J."/>
            <person name="Byrne B.A."/>
            <person name="Zomer A.L."/>
            <person name="Wagenaar J.A."/>
        </authorList>
    </citation>
    <scope>NUCLEOTIDE SEQUENCE [LARGE SCALE GENOMIC DNA]</scope>
    <source>
        <strain evidence="4 5">1105248</strain>
    </source>
</reference>
<name>A0AAX0LC03_9BACT</name>
<organism evidence="4 5">
    <name type="scientific">Campylobacter pinnipediorum subsp. pinnipediorum</name>
    <dbReference type="NCBI Taxonomy" id="1660067"/>
    <lineage>
        <taxon>Bacteria</taxon>
        <taxon>Pseudomonadati</taxon>
        <taxon>Campylobacterota</taxon>
        <taxon>Epsilonproteobacteria</taxon>
        <taxon>Campylobacterales</taxon>
        <taxon>Campylobacteraceae</taxon>
        <taxon>Campylobacter</taxon>
    </lineage>
</organism>
<dbReference type="GO" id="GO:0005737">
    <property type="term" value="C:cytoplasm"/>
    <property type="evidence" value="ECO:0007669"/>
    <property type="project" value="TreeGrafter"/>
</dbReference>
<comment type="pathway">
    <text evidence="1">Cofactor biosynthesis; thiamine diphosphate biosynthesis.</text>
</comment>
<protein>
    <recommendedName>
        <fullName evidence="3">Thiamine phosphate synthase/TenI domain-containing protein</fullName>
    </recommendedName>
</protein>
<dbReference type="GO" id="GO:0004789">
    <property type="term" value="F:thiamine-phosphate diphosphorylase activity"/>
    <property type="evidence" value="ECO:0007669"/>
    <property type="project" value="TreeGrafter"/>
</dbReference>
<evidence type="ECO:0000256" key="2">
    <source>
        <dbReference type="ARBA" id="ARBA00022977"/>
    </source>
</evidence>
<dbReference type="Proteomes" id="UP000189728">
    <property type="component" value="Unassembled WGS sequence"/>
</dbReference>
<gene>
    <name evidence="4" type="ORF">BFG04_01695</name>
</gene>
<evidence type="ECO:0000259" key="3">
    <source>
        <dbReference type="Pfam" id="PF02581"/>
    </source>
</evidence>
<keyword evidence="2" id="KW-0784">Thiamine biosynthesis</keyword>
<dbReference type="CDD" id="cd00564">
    <property type="entry name" value="TMP_TenI"/>
    <property type="match status" value="1"/>
</dbReference>
<feature type="domain" description="Thiamine phosphate synthase/TenI" evidence="3">
    <location>
        <begin position="5"/>
        <end position="179"/>
    </location>
</feature>